<feature type="signal peptide" evidence="2">
    <location>
        <begin position="1"/>
        <end position="22"/>
    </location>
</feature>
<dbReference type="AlphaFoldDB" id="A0A429ZNY4"/>
<keyword evidence="2" id="KW-0732">Signal</keyword>
<sequence length="359" mass="38145">MKKVRLGLVIMGALLLVTGCQADEKKEAEGSTSEIKTEERAADSTTDGTSGASEATTLSVPAGTLAIRQLYTAPHGDKSFAVTTVVMDGDKILLAEMDEFQYLNKAEFEGVPNSDGGFGENYPEGLVLSSKLVNDQAYSEMMKEKGQATKKYSESMSAIMNHVKGKTISELEKLVETDPVTDVITGATFADANGYLQAVIDTAKNGYGLAGLKNDDTELTLSQVYGAPHGDKSFSVTSIAKAGDKIAAVYTDEFQFLEAGDVLGVPNADGGFGENFAKGTVLVSKMTNNPAYSKMMTEMGKATQEYAESMTAILEYATGKTVKEIEEDLKANEEMTDVVTGATFSDTTGYVKGIVEAAK</sequence>
<dbReference type="EMBL" id="NGJU01000010">
    <property type="protein sequence ID" value="RST95420.1"/>
    <property type="molecule type" value="Genomic_DNA"/>
</dbReference>
<accession>A0A429ZNY4</accession>
<dbReference type="OrthoDB" id="2604992at2"/>
<dbReference type="Proteomes" id="UP000287239">
    <property type="component" value="Unassembled WGS sequence"/>
</dbReference>
<name>A0A429ZNY4_9ENTE</name>
<feature type="chain" id="PRO_5019127957" description="Peptidoglycan-binding protein" evidence="2">
    <location>
        <begin position="23"/>
        <end position="359"/>
    </location>
</feature>
<feature type="compositionally biased region" description="Basic and acidic residues" evidence="1">
    <location>
        <begin position="26"/>
        <end position="42"/>
    </location>
</feature>
<evidence type="ECO:0000313" key="3">
    <source>
        <dbReference type="EMBL" id="RST95420.1"/>
    </source>
</evidence>
<dbReference type="GeneID" id="98568235"/>
<gene>
    <name evidence="3" type="ORF">CBF35_07630</name>
</gene>
<evidence type="ECO:0000256" key="1">
    <source>
        <dbReference type="SAM" id="MobiDB-lite"/>
    </source>
</evidence>
<dbReference type="PROSITE" id="PS51257">
    <property type="entry name" value="PROKAR_LIPOPROTEIN"/>
    <property type="match status" value="1"/>
</dbReference>
<reference evidence="3 4" key="1">
    <citation type="submission" date="2017-05" db="EMBL/GenBank/DDBJ databases">
        <title>Vagococcus spp. assemblies.</title>
        <authorList>
            <person name="Gulvik C.A."/>
        </authorList>
    </citation>
    <scope>NUCLEOTIDE SEQUENCE [LARGE SCALE GENOMIC DNA]</scope>
    <source>
        <strain evidence="3 4">NCFB 2777</strain>
    </source>
</reference>
<dbReference type="RefSeq" id="WP_126779734.1">
    <property type="nucleotide sequence ID" value="NZ_CAUQJP010000054.1"/>
</dbReference>
<evidence type="ECO:0000313" key="4">
    <source>
        <dbReference type="Proteomes" id="UP000287239"/>
    </source>
</evidence>
<dbReference type="Gene3D" id="3.90.1010.20">
    <property type="match status" value="2"/>
</dbReference>
<feature type="region of interest" description="Disordered" evidence="1">
    <location>
        <begin position="26"/>
        <end position="57"/>
    </location>
</feature>
<keyword evidence="4" id="KW-1185">Reference proteome</keyword>
<evidence type="ECO:0008006" key="5">
    <source>
        <dbReference type="Google" id="ProtNLM"/>
    </source>
</evidence>
<organism evidence="3 4">
    <name type="scientific">Vagococcus salmoninarum</name>
    <dbReference type="NCBI Taxonomy" id="2739"/>
    <lineage>
        <taxon>Bacteria</taxon>
        <taxon>Bacillati</taxon>
        <taxon>Bacillota</taxon>
        <taxon>Bacilli</taxon>
        <taxon>Lactobacillales</taxon>
        <taxon>Enterococcaceae</taxon>
        <taxon>Vagococcus</taxon>
    </lineage>
</organism>
<comment type="caution">
    <text evidence="3">The sequence shown here is derived from an EMBL/GenBank/DDBJ whole genome shotgun (WGS) entry which is preliminary data.</text>
</comment>
<evidence type="ECO:0000256" key="2">
    <source>
        <dbReference type="SAM" id="SignalP"/>
    </source>
</evidence>
<feature type="compositionally biased region" description="Polar residues" evidence="1">
    <location>
        <begin position="43"/>
        <end position="57"/>
    </location>
</feature>
<protein>
    <recommendedName>
        <fullName evidence="5">Peptidoglycan-binding protein</fullName>
    </recommendedName>
</protein>
<proteinExistence type="predicted"/>